<comment type="catalytic activity">
    <reaction evidence="11 12">
        <text>L-aspartate + ATP = 4-phospho-L-aspartate + ADP</text>
        <dbReference type="Rhea" id="RHEA:23776"/>
        <dbReference type="ChEBI" id="CHEBI:29991"/>
        <dbReference type="ChEBI" id="CHEBI:30616"/>
        <dbReference type="ChEBI" id="CHEBI:57535"/>
        <dbReference type="ChEBI" id="CHEBI:456216"/>
        <dbReference type="EC" id="2.7.2.4"/>
    </reaction>
</comment>
<dbReference type="InterPro" id="IPR002912">
    <property type="entry name" value="ACT_dom"/>
</dbReference>
<evidence type="ECO:0000256" key="13">
    <source>
        <dbReference type="RuleBase" id="RU004249"/>
    </source>
</evidence>
<sequence>MALIVQKFGGGSVADINRIQNTAHIVSEARQQGHAVVVVVSAMYGETNRLIKLARSISDTNLREYDALISTGEQMSAALLSMALETRNCPAHSYTAAQIRLRTTNEHQKARIIDIDPQILLADLKEGRTPVVAGFQGISEIGEITTLGRGGSDLTAVALAAALQADECQIFTDVDGVYTSDPKVVPAARRISKITFDEVMEMSSLGAKVLQNRSLEFAGKYQVPIRVLSSLRKGLGTLITYERDCIEQPLVSGIAFERRQAKLTLQGIPERPGLASYILGPIGKADIEVDMIVQNVPTVDMKIDFSFTLQRDDYVKAYPIMQIVAEELGAWTVLGNSEVAKISLVGVGMRSHAGIASQMFSALGQEGIHIHLITATEIKISAVIDEKYLEVGARTLHSAFNLDCKLKNY</sequence>
<dbReference type="InterPro" id="IPR005260">
    <property type="entry name" value="Asp_kin_monofn"/>
</dbReference>
<name>A0ABN4HSL5_9COXI</name>
<dbReference type="NCBIfam" id="NF005155">
    <property type="entry name" value="PRK06635.1-4"/>
    <property type="match status" value="1"/>
</dbReference>
<dbReference type="CDD" id="cd04936">
    <property type="entry name" value="ACT_AKii-LysC-BS-like_2"/>
    <property type="match status" value="1"/>
</dbReference>
<dbReference type="InterPro" id="IPR001048">
    <property type="entry name" value="Asp/Glu/Uridylate_kinase"/>
</dbReference>
<evidence type="ECO:0000256" key="1">
    <source>
        <dbReference type="ARBA" id="ARBA00004766"/>
    </source>
</evidence>
<evidence type="ECO:0000256" key="6">
    <source>
        <dbReference type="ARBA" id="ARBA00022679"/>
    </source>
</evidence>
<proteinExistence type="inferred from homology"/>
<dbReference type="Pfam" id="PF00696">
    <property type="entry name" value="AA_kinase"/>
    <property type="match status" value="1"/>
</dbReference>
<feature type="domain" description="ACT" evidence="14">
    <location>
        <begin position="344"/>
        <end position="409"/>
    </location>
</feature>
<dbReference type="Proteomes" id="UP000063965">
    <property type="component" value="Chromosome"/>
</dbReference>
<evidence type="ECO:0000313" key="16">
    <source>
        <dbReference type="Proteomes" id="UP000063965"/>
    </source>
</evidence>
<evidence type="ECO:0000256" key="10">
    <source>
        <dbReference type="ARBA" id="ARBA00023154"/>
    </source>
</evidence>
<dbReference type="InterPro" id="IPR036393">
    <property type="entry name" value="AceGlu_kinase-like_sf"/>
</dbReference>
<gene>
    <name evidence="15" type="primary">lysC</name>
    <name evidence="15" type="ORF">CleRT_10050</name>
</gene>
<comment type="pathway">
    <text evidence="3 13">Amino-acid biosynthesis; L-threonine biosynthesis; L-threonine from L-aspartate: step 1/5.</text>
</comment>
<dbReference type="InterPro" id="IPR001341">
    <property type="entry name" value="Asp_kinase"/>
</dbReference>
<dbReference type="SUPFAM" id="SSF55021">
    <property type="entry name" value="ACT-like"/>
    <property type="match status" value="2"/>
</dbReference>
<evidence type="ECO:0000256" key="11">
    <source>
        <dbReference type="ARBA" id="ARBA00047872"/>
    </source>
</evidence>
<dbReference type="EMBL" id="CP011126">
    <property type="protein sequence ID" value="AKQ33700.1"/>
    <property type="molecule type" value="Genomic_DNA"/>
</dbReference>
<keyword evidence="10" id="KW-0457">Lysine biosynthesis</keyword>
<dbReference type="NCBIfam" id="TIGR00657">
    <property type="entry name" value="asp_kinases"/>
    <property type="match status" value="1"/>
</dbReference>
<dbReference type="InterPro" id="IPR045865">
    <property type="entry name" value="ACT-like_dom_sf"/>
</dbReference>
<dbReference type="RefSeq" id="WP_048875328.1">
    <property type="nucleotide sequence ID" value="NZ_CP011126.1"/>
</dbReference>
<dbReference type="Pfam" id="PF22468">
    <property type="entry name" value="ACT_9"/>
    <property type="match status" value="1"/>
</dbReference>
<keyword evidence="16" id="KW-1185">Reference proteome</keyword>
<evidence type="ECO:0000256" key="3">
    <source>
        <dbReference type="ARBA" id="ARBA00005139"/>
    </source>
</evidence>
<dbReference type="InterPro" id="IPR041740">
    <property type="entry name" value="AKii-LysC-BS"/>
</dbReference>
<evidence type="ECO:0000256" key="8">
    <source>
        <dbReference type="ARBA" id="ARBA00022777"/>
    </source>
</evidence>
<dbReference type="CDD" id="cd04261">
    <property type="entry name" value="AAK_AKii-LysC-BS"/>
    <property type="match status" value="1"/>
</dbReference>
<dbReference type="Gene3D" id="3.30.2130.10">
    <property type="entry name" value="VC0802-like"/>
    <property type="match status" value="1"/>
</dbReference>
<dbReference type="Gene3D" id="3.40.1160.10">
    <property type="entry name" value="Acetylglutamate kinase-like"/>
    <property type="match status" value="1"/>
</dbReference>
<evidence type="ECO:0000256" key="5">
    <source>
        <dbReference type="ARBA" id="ARBA00022605"/>
    </source>
</evidence>
<protein>
    <recommendedName>
        <fullName evidence="12">Aspartokinase</fullName>
        <ecNumber evidence="12">2.7.2.4</ecNumber>
    </recommendedName>
</protein>
<keyword evidence="9" id="KW-0067">ATP-binding</keyword>
<evidence type="ECO:0000256" key="9">
    <source>
        <dbReference type="ARBA" id="ARBA00022840"/>
    </source>
</evidence>
<evidence type="ECO:0000256" key="4">
    <source>
        <dbReference type="ARBA" id="ARBA00010122"/>
    </source>
</evidence>
<reference evidence="15 16" key="1">
    <citation type="journal article" date="2015" name="Genome Biol. Evol.">
        <title>Distinctive Genome Reduction Rates Revealed by Genomic Analyses of Two Coxiella-Like Endosymbionts in Ticks.</title>
        <authorList>
            <person name="Gottlieb Y."/>
            <person name="Lalzar I."/>
            <person name="Klasson L."/>
        </authorList>
    </citation>
    <scope>NUCLEOTIDE SEQUENCE [LARGE SCALE GENOMIC DNA]</scope>
    <source>
        <strain evidence="15 16">CRt</strain>
    </source>
</reference>
<dbReference type="PROSITE" id="PS51671">
    <property type="entry name" value="ACT"/>
    <property type="match status" value="2"/>
</dbReference>
<keyword evidence="7" id="KW-0547">Nucleotide-binding</keyword>
<keyword evidence="6 12" id="KW-0808">Transferase</keyword>
<dbReference type="CDD" id="cd04913">
    <property type="entry name" value="ACT_AKii-LysC-BS-like_1"/>
    <property type="match status" value="1"/>
</dbReference>
<evidence type="ECO:0000256" key="7">
    <source>
        <dbReference type="ARBA" id="ARBA00022741"/>
    </source>
</evidence>
<evidence type="ECO:0000256" key="2">
    <source>
        <dbReference type="ARBA" id="ARBA00004986"/>
    </source>
</evidence>
<dbReference type="PANTHER" id="PTHR21499:SF3">
    <property type="entry name" value="ASPARTOKINASE"/>
    <property type="match status" value="1"/>
</dbReference>
<feature type="domain" description="ACT" evidence="14">
    <location>
        <begin position="263"/>
        <end position="338"/>
    </location>
</feature>
<dbReference type="InterPro" id="IPR054352">
    <property type="entry name" value="ACT_Aspartokinase"/>
</dbReference>
<dbReference type="PIRSF" id="PIRSF000726">
    <property type="entry name" value="Asp_kin"/>
    <property type="match status" value="1"/>
</dbReference>
<accession>A0ABN4HSL5</accession>
<comment type="pathway">
    <text evidence="2 13">Amino-acid biosynthesis; L-methionine biosynthesis via de novo pathway; L-homoserine from L-aspartate: step 1/3.</text>
</comment>
<organism evidence="15 16">
    <name type="scientific">Candidatus Coxiella mudrowiae</name>
    <dbReference type="NCBI Taxonomy" id="2054173"/>
    <lineage>
        <taxon>Bacteria</taxon>
        <taxon>Pseudomonadati</taxon>
        <taxon>Pseudomonadota</taxon>
        <taxon>Gammaproteobacteria</taxon>
        <taxon>Legionellales</taxon>
        <taxon>Coxiellaceae</taxon>
        <taxon>Coxiella</taxon>
    </lineage>
</organism>
<comment type="pathway">
    <text evidence="1 13">Amino-acid biosynthesis; L-lysine biosynthesis via DAP pathway; (S)-tetrahydrodipicolinate from L-aspartate: step 1/4.</text>
</comment>
<comment type="similarity">
    <text evidence="4 12">Belongs to the aspartokinase family.</text>
</comment>
<keyword evidence="5 13" id="KW-0028">Amino-acid biosynthesis</keyword>
<dbReference type="EC" id="2.7.2.4" evidence="12"/>
<dbReference type="NCBIfam" id="NF005154">
    <property type="entry name" value="PRK06635.1-2"/>
    <property type="match status" value="1"/>
</dbReference>
<dbReference type="SUPFAM" id="SSF53633">
    <property type="entry name" value="Carbamate kinase-like"/>
    <property type="match status" value="1"/>
</dbReference>
<dbReference type="PANTHER" id="PTHR21499">
    <property type="entry name" value="ASPARTATE KINASE"/>
    <property type="match status" value="1"/>
</dbReference>
<keyword evidence="8 12" id="KW-0418">Kinase</keyword>
<evidence type="ECO:0000259" key="14">
    <source>
        <dbReference type="PROSITE" id="PS51671"/>
    </source>
</evidence>
<evidence type="ECO:0000256" key="12">
    <source>
        <dbReference type="RuleBase" id="RU003448"/>
    </source>
</evidence>
<evidence type="ECO:0000313" key="15">
    <source>
        <dbReference type="EMBL" id="AKQ33700.1"/>
    </source>
</evidence>